<dbReference type="PROSITE" id="PS00104">
    <property type="entry name" value="EPSP_SYNTHASE_1"/>
    <property type="match status" value="1"/>
</dbReference>
<dbReference type="HAMAP" id="MF_00210">
    <property type="entry name" value="EPSP_synth"/>
    <property type="match status" value="1"/>
</dbReference>
<gene>
    <name evidence="8 10" type="primary">aroA</name>
    <name evidence="10" type="ORF">ACBT_0481</name>
</gene>
<feature type="binding site" evidence="8">
    <location>
        <position position="25"/>
    </location>
    <ligand>
        <name>3-phosphoshikimate</name>
        <dbReference type="ChEBI" id="CHEBI:145989"/>
    </ligand>
</feature>
<dbReference type="InterPro" id="IPR006264">
    <property type="entry name" value="EPSP_synthase"/>
</dbReference>
<dbReference type="InterPro" id="IPR036968">
    <property type="entry name" value="Enolpyruvate_Tfrase_sf"/>
</dbReference>
<dbReference type="NCBIfam" id="TIGR01356">
    <property type="entry name" value="aroA"/>
    <property type="match status" value="1"/>
</dbReference>
<comment type="pathway">
    <text evidence="1 8">Metabolic intermediate biosynthesis; chorismate biosynthesis; chorismate from D-erythrose 4-phosphate and phosphoenolpyruvate: step 6/7.</text>
</comment>
<keyword evidence="6 8" id="KW-0057">Aromatic amino acid biosynthesis</keyword>
<feature type="binding site" evidence="8">
    <location>
        <position position="29"/>
    </location>
    <ligand>
        <name>3-phosphoshikimate</name>
        <dbReference type="ChEBI" id="CHEBI:145989"/>
    </ligand>
</feature>
<feature type="binding site" evidence="8">
    <location>
        <position position="347"/>
    </location>
    <ligand>
        <name>phosphoenolpyruvate</name>
        <dbReference type="ChEBI" id="CHEBI:58702"/>
    </ligand>
</feature>
<dbReference type="GO" id="GO:0005737">
    <property type="term" value="C:cytoplasm"/>
    <property type="evidence" value="ECO:0007669"/>
    <property type="project" value="UniProtKB-SubCell"/>
</dbReference>
<feature type="binding site" evidence="8">
    <location>
        <position position="24"/>
    </location>
    <ligand>
        <name>3-phosphoshikimate</name>
        <dbReference type="ChEBI" id="CHEBI:145989"/>
    </ligand>
</feature>
<dbReference type="InterPro" id="IPR013792">
    <property type="entry name" value="RNA3'P_cycl/enolpyr_Trfase_a/b"/>
</dbReference>
<evidence type="ECO:0000259" key="9">
    <source>
        <dbReference type="Pfam" id="PF00275"/>
    </source>
</evidence>
<dbReference type="InterPro" id="IPR001986">
    <property type="entry name" value="Enolpyruvate_Tfrase_dom"/>
</dbReference>
<dbReference type="KEGG" id="acib:ACBT_0481"/>
<dbReference type="GO" id="GO:0009423">
    <property type="term" value="P:chorismate biosynthetic process"/>
    <property type="evidence" value="ECO:0007669"/>
    <property type="project" value="UniProtKB-UniRule"/>
</dbReference>
<sequence>MENFSIKKLSKPFDITIENIASDKSISHRCAMFSLFSNQTSYIKNYLTAEDTLNTLKIVEQLGAKIVRNGSDVEITPIDNLVEPNDILDCGNSGTAMRLFCGLLASVDGSFVLTGDKYLRSRPMKRVADPLRSIGANIDGRENGNKAPLFIRGVKDLTPFTYISPVDSAQVKSAMILAALRAKGISKYKENELTRDHTERMLCGMGANIFTDSEGFINIEPLKSHLKPLNITVPTDPSSGFFFAVAAAISKRSRVVIKNASLNPTRVEAYIILQKMGAIVNFIEKENVYEPIGDIEVIGNELNGVEVSENISWLIDELPALSIAMSLAKGKSIVKNAKELRVKESDRISAVVNNLKLCGVNYTEFEDGYEIIGGALHKATIDSFGDHRIAMSFSIAGLNCDMEINDTDCINSSFPNFKEILDSLY</sequence>
<evidence type="ECO:0000256" key="4">
    <source>
        <dbReference type="ARBA" id="ARBA00022605"/>
    </source>
</evidence>
<organism evidence="10 11">
    <name type="scientific">Aliarcobacter cibarius</name>
    <dbReference type="NCBI Taxonomy" id="255507"/>
    <lineage>
        <taxon>Bacteria</taxon>
        <taxon>Pseudomonadati</taxon>
        <taxon>Campylobacterota</taxon>
        <taxon>Epsilonproteobacteria</taxon>
        <taxon>Campylobacterales</taxon>
        <taxon>Arcobacteraceae</taxon>
        <taxon>Aliarcobacter</taxon>
    </lineage>
</organism>
<protein>
    <recommendedName>
        <fullName evidence="8">3-phosphoshikimate 1-carboxyvinyltransferase</fullName>
        <ecNumber evidence="8">2.5.1.19</ecNumber>
    </recommendedName>
    <alternativeName>
        <fullName evidence="8">5-enolpyruvylshikimate-3-phosphate synthase</fullName>
        <shortName evidence="8">EPSP synthase</shortName>
        <shortName evidence="8">EPSPS</shortName>
    </alternativeName>
</protein>
<dbReference type="Pfam" id="PF00275">
    <property type="entry name" value="EPSP_synthase"/>
    <property type="match status" value="1"/>
</dbReference>
<evidence type="ECO:0000313" key="10">
    <source>
        <dbReference type="EMBL" id="QKJ26445.1"/>
    </source>
</evidence>
<feature type="binding site" evidence="8">
    <location>
        <position position="94"/>
    </location>
    <ligand>
        <name>phosphoenolpyruvate</name>
        <dbReference type="ChEBI" id="CHEBI:58702"/>
    </ligand>
</feature>
<dbReference type="EMBL" id="CP054051">
    <property type="protein sequence ID" value="QKJ26445.1"/>
    <property type="molecule type" value="Genomic_DNA"/>
</dbReference>
<dbReference type="AlphaFoldDB" id="A0A7L5JMI0"/>
<feature type="active site" description="Proton acceptor" evidence="8">
    <location>
        <position position="316"/>
    </location>
</feature>
<accession>A0A7L5JMI0</accession>
<comment type="caution">
    <text evidence="8">Lacks conserved residue(s) required for the propagation of feature annotation.</text>
</comment>
<feature type="domain" description="Enolpyruvate transferase" evidence="9">
    <location>
        <begin position="19"/>
        <end position="421"/>
    </location>
</feature>
<dbReference type="SUPFAM" id="SSF55205">
    <property type="entry name" value="EPT/RTPC-like"/>
    <property type="match status" value="1"/>
</dbReference>
<feature type="binding site" evidence="8">
    <location>
        <position position="316"/>
    </location>
    <ligand>
        <name>3-phosphoshikimate</name>
        <dbReference type="ChEBI" id="CHEBI:145989"/>
    </ligand>
</feature>
<feature type="binding site" evidence="8">
    <location>
        <position position="24"/>
    </location>
    <ligand>
        <name>phosphoenolpyruvate</name>
        <dbReference type="ChEBI" id="CHEBI:58702"/>
    </ligand>
</feature>
<feature type="binding site" evidence="8">
    <location>
        <position position="168"/>
    </location>
    <ligand>
        <name>3-phosphoshikimate</name>
        <dbReference type="ChEBI" id="CHEBI:145989"/>
    </ligand>
</feature>
<dbReference type="UniPathway" id="UPA00053">
    <property type="reaction ID" value="UER00089"/>
</dbReference>
<dbReference type="PANTHER" id="PTHR21090:SF5">
    <property type="entry name" value="PENTAFUNCTIONAL AROM POLYPEPTIDE"/>
    <property type="match status" value="1"/>
</dbReference>
<comment type="subunit">
    <text evidence="8">Monomer.</text>
</comment>
<keyword evidence="3 8" id="KW-0963">Cytoplasm</keyword>
<keyword evidence="5 8" id="KW-0808">Transferase</keyword>
<comment type="catalytic activity">
    <reaction evidence="7">
        <text>3-phosphoshikimate + phosphoenolpyruvate = 5-O-(1-carboxyvinyl)-3-phosphoshikimate + phosphate</text>
        <dbReference type="Rhea" id="RHEA:21256"/>
        <dbReference type="ChEBI" id="CHEBI:43474"/>
        <dbReference type="ChEBI" id="CHEBI:57701"/>
        <dbReference type="ChEBI" id="CHEBI:58702"/>
        <dbReference type="ChEBI" id="CHEBI:145989"/>
        <dbReference type="EC" id="2.5.1.19"/>
    </reaction>
    <physiologicalReaction direction="left-to-right" evidence="7">
        <dbReference type="Rhea" id="RHEA:21257"/>
    </physiologicalReaction>
</comment>
<name>A0A7L5JMI0_9BACT</name>
<dbReference type="Gene3D" id="3.65.10.10">
    <property type="entry name" value="Enolpyruvate transferase domain"/>
    <property type="match status" value="2"/>
</dbReference>
<feature type="binding site" evidence="8">
    <location>
        <position position="343"/>
    </location>
    <ligand>
        <name>3-phosphoshikimate</name>
        <dbReference type="ChEBI" id="CHEBI:145989"/>
    </ligand>
</feature>
<dbReference type="GO" id="GO:0008652">
    <property type="term" value="P:amino acid biosynthetic process"/>
    <property type="evidence" value="ECO:0007669"/>
    <property type="project" value="UniProtKB-KW"/>
</dbReference>
<evidence type="ECO:0000256" key="6">
    <source>
        <dbReference type="ARBA" id="ARBA00023141"/>
    </source>
</evidence>
<comment type="function">
    <text evidence="8">Catalyzes the transfer of the enolpyruvyl moiety of phosphoenolpyruvate (PEP) to the 5-hydroxyl of shikimate-3-phosphate (S3P) to produce enolpyruvyl shikimate-3-phosphate and inorganic phosphate.</text>
</comment>
<evidence type="ECO:0000256" key="7">
    <source>
        <dbReference type="ARBA" id="ARBA00044633"/>
    </source>
</evidence>
<dbReference type="CDD" id="cd01556">
    <property type="entry name" value="EPSP_synthase"/>
    <property type="match status" value="1"/>
</dbReference>
<evidence type="ECO:0000256" key="2">
    <source>
        <dbReference type="ARBA" id="ARBA00009948"/>
    </source>
</evidence>
<evidence type="ECO:0000256" key="3">
    <source>
        <dbReference type="ARBA" id="ARBA00022490"/>
    </source>
</evidence>
<dbReference type="GO" id="GO:0009073">
    <property type="term" value="P:aromatic amino acid family biosynthetic process"/>
    <property type="evidence" value="ECO:0007669"/>
    <property type="project" value="UniProtKB-KW"/>
</dbReference>
<dbReference type="FunFam" id="3.65.10.10:FF:000005">
    <property type="entry name" value="3-phosphoshikimate 1-carboxyvinyltransferase"/>
    <property type="match status" value="1"/>
</dbReference>
<dbReference type="GO" id="GO:0003866">
    <property type="term" value="F:3-phosphoshikimate 1-carboxyvinyltransferase activity"/>
    <property type="evidence" value="ECO:0007669"/>
    <property type="project" value="UniProtKB-UniRule"/>
</dbReference>
<evidence type="ECO:0000256" key="1">
    <source>
        <dbReference type="ARBA" id="ARBA00004811"/>
    </source>
</evidence>
<dbReference type="PANTHER" id="PTHR21090">
    <property type="entry name" value="AROM/DEHYDROQUINATE SYNTHASE"/>
    <property type="match status" value="1"/>
</dbReference>
<feature type="binding site" evidence="8">
    <location>
        <position position="170"/>
    </location>
    <ligand>
        <name>3-phosphoshikimate</name>
        <dbReference type="ChEBI" id="CHEBI:145989"/>
    </ligand>
</feature>
<dbReference type="PIRSF" id="PIRSF000505">
    <property type="entry name" value="EPSPS"/>
    <property type="match status" value="1"/>
</dbReference>
<keyword evidence="4 8" id="KW-0028">Amino-acid biosynthesis</keyword>
<dbReference type="EC" id="2.5.1.19" evidence="8"/>
<dbReference type="RefSeq" id="WP_024775676.1">
    <property type="nucleotide sequence ID" value="NZ_CP054051.1"/>
</dbReference>
<feature type="binding site" evidence="8">
    <location>
        <position position="388"/>
    </location>
    <ligand>
        <name>phosphoenolpyruvate</name>
        <dbReference type="ChEBI" id="CHEBI:58702"/>
    </ligand>
</feature>
<dbReference type="PROSITE" id="PS00885">
    <property type="entry name" value="EPSP_SYNTHASE_2"/>
    <property type="match status" value="1"/>
</dbReference>
<dbReference type="Proteomes" id="UP000509513">
    <property type="component" value="Chromosome"/>
</dbReference>
<dbReference type="InterPro" id="IPR023193">
    <property type="entry name" value="EPSP_synthase_CS"/>
</dbReference>
<feature type="binding site" evidence="8">
    <location>
        <position position="122"/>
    </location>
    <ligand>
        <name>phosphoenolpyruvate</name>
        <dbReference type="ChEBI" id="CHEBI:58702"/>
    </ligand>
</feature>
<comment type="subcellular location">
    <subcellularLocation>
        <location evidence="8">Cytoplasm</location>
    </subcellularLocation>
</comment>
<feature type="binding site" evidence="8">
    <location>
        <position position="170"/>
    </location>
    <ligand>
        <name>phosphoenolpyruvate</name>
        <dbReference type="ChEBI" id="CHEBI:58702"/>
    </ligand>
</feature>
<reference evidence="10 11" key="1">
    <citation type="submission" date="2020-05" db="EMBL/GenBank/DDBJ databases">
        <title>Complete genome sequencing of Campylobacter and Arcobacter type strains.</title>
        <authorList>
            <person name="Miller W.G."/>
            <person name="Yee E."/>
        </authorList>
    </citation>
    <scope>NUCLEOTIDE SEQUENCE [LARGE SCALE GENOMIC DNA]</scope>
    <source>
        <strain evidence="10 11">LMG 21996</strain>
    </source>
</reference>
<evidence type="ECO:0000256" key="8">
    <source>
        <dbReference type="HAMAP-Rule" id="MF_00210"/>
    </source>
</evidence>
<evidence type="ECO:0000313" key="11">
    <source>
        <dbReference type="Proteomes" id="UP000509513"/>
    </source>
</evidence>
<proteinExistence type="inferred from homology"/>
<comment type="similarity">
    <text evidence="2 8">Belongs to the EPSP synthase family.</text>
</comment>
<evidence type="ECO:0000256" key="5">
    <source>
        <dbReference type="ARBA" id="ARBA00022679"/>
    </source>
</evidence>